<sequence length="370" mass="41394">MNDQVDDTPDCPRPQRTWQPQASAGWTEWMADQQVSLAVTTYQVGKLLLLGLSGNQQLAIAERSFRRAMGVSTDGQSLWLATAYQVWRMEHQFDQRAKAAGYDRLFVPRVGTTTGDLDLHDIAIDADGQPVFVATLFNCLATLSITDSFRELWRPPFIDTLTAEDRCHLNGLAMVDGRPKYVTLCAATNVTRAWKSHRMFGGQLWDTESNEPLVTELSMPHSPRWHDGRLWLCNSGTGYLGYIDFAAERFEPVAFVPGYARGLAFVGNYAVVGLSRPRRENKFGGLALDDELANRNMTSYTGLAVVDLTTGDIAHTLELEGSIAELYDVGILHKVRRPTALGLALDALRYNVWAECEGTRRHWRRTPKGK</sequence>
<dbReference type="SUPFAM" id="SSF63829">
    <property type="entry name" value="Calcium-dependent phosphotriesterase"/>
    <property type="match status" value="1"/>
</dbReference>
<name>A0A518AHA9_9BACT</name>
<dbReference type="AlphaFoldDB" id="A0A518AHA9"/>
<dbReference type="RefSeq" id="WP_145245131.1">
    <property type="nucleotide sequence ID" value="NZ_CP036278.1"/>
</dbReference>
<accession>A0A518AHA9</accession>
<evidence type="ECO:0000259" key="1">
    <source>
        <dbReference type="Pfam" id="PF16261"/>
    </source>
</evidence>
<protein>
    <recommendedName>
        <fullName evidence="1">Conserved hypothetical protein CHP03032 domain-containing protein</fullName>
    </recommendedName>
</protein>
<gene>
    <name evidence="2" type="ORF">Pan181_02860</name>
</gene>
<feature type="domain" description="Conserved hypothetical protein CHP03032" evidence="1">
    <location>
        <begin position="26"/>
        <end position="341"/>
    </location>
</feature>
<dbReference type="Proteomes" id="UP000315750">
    <property type="component" value="Chromosome"/>
</dbReference>
<reference evidence="2 3" key="1">
    <citation type="submission" date="2019-02" db="EMBL/GenBank/DDBJ databases">
        <title>Deep-cultivation of Planctomycetes and their phenomic and genomic characterization uncovers novel biology.</title>
        <authorList>
            <person name="Wiegand S."/>
            <person name="Jogler M."/>
            <person name="Boedeker C."/>
            <person name="Pinto D."/>
            <person name="Vollmers J."/>
            <person name="Rivas-Marin E."/>
            <person name="Kohn T."/>
            <person name="Peeters S.H."/>
            <person name="Heuer A."/>
            <person name="Rast P."/>
            <person name="Oberbeckmann S."/>
            <person name="Bunk B."/>
            <person name="Jeske O."/>
            <person name="Meyerdierks A."/>
            <person name="Storesund J.E."/>
            <person name="Kallscheuer N."/>
            <person name="Luecker S."/>
            <person name="Lage O.M."/>
            <person name="Pohl T."/>
            <person name="Merkel B.J."/>
            <person name="Hornburger P."/>
            <person name="Mueller R.-W."/>
            <person name="Bruemmer F."/>
            <person name="Labrenz M."/>
            <person name="Spormann A.M."/>
            <person name="Op den Camp H."/>
            <person name="Overmann J."/>
            <person name="Amann R."/>
            <person name="Jetten M.S.M."/>
            <person name="Mascher T."/>
            <person name="Medema M.H."/>
            <person name="Devos D.P."/>
            <person name="Kaster A.-K."/>
            <person name="Ovreas L."/>
            <person name="Rohde M."/>
            <person name="Galperin M.Y."/>
            <person name="Jogler C."/>
        </authorList>
    </citation>
    <scope>NUCLEOTIDE SEQUENCE [LARGE SCALE GENOMIC DNA]</scope>
    <source>
        <strain evidence="2 3">Pan181</strain>
    </source>
</reference>
<organism evidence="2 3">
    <name type="scientific">Aeoliella mucimassa</name>
    <dbReference type="NCBI Taxonomy" id="2527972"/>
    <lineage>
        <taxon>Bacteria</taxon>
        <taxon>Pseudomonadati</taxon>
        <taxon>Planctomycetota</taxon>
        <taxon>Planctomycetia</taxon>
        <taxon>Pirellulales</taxon>
        <taxon>Lacipirellulaceae</taxon>
        <taxon>Aeoliella</taxon>
    </lineage>
</organism>
<dbReference type="Pfam" id="PF16261">
    <property type="entry name" value="DUF4915"/>
    <property type="match status" value="1"/>
</dbReference>
<keyword evidence="3" id="KW-1185">Reference proteome</keyword>
<dbReference type="InterPro" id="IPR017481">
    <property type="entry name" value="CHP03032"/>
</dbReference>
<proteinExistence type="predicted"/>
<dbReference type="NCBIfam" id="TIGR03032">
    <property type="entry name" value="TIGR03032 family protein"/>
    <property type="match status" value="1"/>
</dbReference>
<dbReference type="EMBL" id="CP036278">
    <property type="protein sequence ID" value="QDU54106.1"/>
    <property type="molecule type" value="Genomic_DNA"/>
</dbReference>
<dbReference type="KEGG" id="amuc:Pan181_02860"/>
<evidence type="ECO:0000313" key="2">
    <source>
        <dbReference type="EMBL" id="QDU54106.1"/>
    </source>
</evidence>
<evidence type="ECO:0000313" key="3">
    <source>
        <dbReference type="Proteomes" id="UP000315750"/>
    </source>
</evidence>
<dbReference type="OrthoDB" id="238183at2"/>